<dbReference type="EMBL" id="JAHRIN010025872">
    <property type="protein sequence ID" value="MEQ2200278.1"/>
    <property type="molecule type" value="Genomic_DNA"/>
</dbReference>
<feature type="region of interest" description="Disordered" evidence="2">
    <location>
        <begin position="1"/>
        <end position="20"/>
    </location>
</feature>
<gene>
    <name evidence="4" type="ORF">XENOCAPTIV_026569</name>
</gene>
<reference evidence="4 5" key="1">
    <citation type="submission" date="2021-06" db="EMBL/GenBank/DDBJ databases">
        <authorList>
            <person name="Palmer J.M."/>
        </authorList>
    </citation>
    <scope>NUCLEOTIDE SEQUENCE [LARGE SCALE GENOMIC DNA]</scope>
    <source>
        <strain evidence="4 5">XC_2019</strain>
        <tissue evidence="4">Muscle</tissue>
    </source>
</reference>
<feature type="domain" description="HTH OST-type" evidence="3">
    <location>
        <begin position="46"/>
        <end position="119"/>
    </location>
</feature>
<evidence type="ECO:0000256" key="1">
    <source>
        <dbReference type="ARBA" id="ARBA00022782"/>
    </source>
</evidence>
<evidence type="ECO:0000256" key="2">
    <source>
        <dbReference type="SAM" id="MobiDB-lite"/>
    </source>
</evidence>
<name>A0ABV0QY12_9TELE</name>
<accession>A0ABV0QY12</accession>
<dbReference type="Gene3D" id="3.30.420.610">
    <property type="entry name" value="LOTUS domain-like"/>
    <property type="match status" value="1"/>
</dbReference>
<feature type="non-terminal residue" evidence="4">
    <location>
        <position position="182"/>
    </location>
</feature>
<evidence type="ECO:0000259" key="3">
    <source>
        <dbReference type="PROSITE" id="PS51644"/>
    </source>
</evidence>
<organism evidence="4 5">
    <name type="scientific">Xenoophorus captivus</name>
    <dbReference type="NCBI Taxonomy" id="1517983"/>
    <lineage>
        <taxon>Eukaryota</taxon>
        <taxon>Metazoa</taxon>
        <taxon>Chordata</taxon>
        <taxon>Craniata</taxon>
        <taxon>Vertebrata</taxon>
        <taxon>Euteleostomi</taxon>
        <taxon>Actinopterygii</taxon>
        <taxon>Neopterygii</taxon>
        <taxon>Teleostei</taxon>
        <taxon>Neoteleostei</taxon>
        <taxon>Acanthomorphata</taxon>
        <taxon>Ovalentaria</taxon>
        <taxon>Atherinomorphae</taxon>
        <taxon>Cyprinodontiformes</taxon>
        <taxon>Goodeidae</taxon>
        <taxon>Xenoophorus</taxon>
    </lineage>
</organism>
<dbReference type="PROSITE" id="PS51644">
    <property type="entry name" value="HTH_OST"/>
    <property type="match status" value="1"/>
</dbReference>
<feature type="compositionally biased region" description="Polar residues" evidence="2">
    <location>
        <begin position="1"/>
        <end position="13"/>
    </location>
</feature>
<sequence>MFIGFNSPSSCSAASKGPRFSSWTSLSLTRSMSTTIQADIMNQEELLAKLKKDVRSILISSKLGLDPDQLRRDYVTVVGCPMPLKPLGFRNVMDMIQEMPDVVSVNYRQDGSLYLKAVSDGKTQNIEELVARQRTSKSDKVRKFAPTHYYHRPPFTVLSRRGRLPPPLPAHLRAQLRILLSQ</sequence>
<dbReference type="InterPro" id="IPR041966">
    <property type="entry name" value="LOTUS-like"/>
</dbReference>
<proteinExistence type="predicted"/>
<keyword evidence="1" id="KW-0221">Differentiation</keyword>
<comment type="caution">
    <text evidence="4">The sequence shown here is derived from an EMBL/GenBank/DDBJ whole genome shotgun (WGS) entry which is preliminary data.</text>
</comment>
<dbReference type="InterPro" id="IPR025605">
    <property type="entry name" value="OST-HTH/LOTUS_dom"/>
</dbReference>
<keyword evidence="5" id="KW-1185">Reference proteome</keyword>
<dbReference type="Pfam" id="PF12872">
    <property type="entry name" value="OST-HTH"/>
    <property type="match status" value="1"/>
</dbReference>
<evidence type="ECO:0000313" key="5">
    <source>
        <dbReference type="Proteomes" id="UP001434883"/>
    </source>
</evidence>
<protein>
    <recommendedName>
        <fullName evidence="3">HTH OST-type domain-containing protein</fullName>
    </recommendedName>
</protein>
<dbReference type="Proteomes" id="UP001434883">
    <property type="component" value="Unassembled WGS sequence"/>
</dbReference>
<evidence type="ECO:0000313" key="4">
    <source>
        <dbReference type="EMBL" id="MEQ2200278.1"/>
    </source>
</evidence>